<dbReference type="InterPro" id="IPR043159">
    <property type="entry name" value="Lectin_gal-bd_sf"/>
</dbReference>
<dbReference type="CDD" id="cd22842">
    <property type="entry name" value="Gal_Rha_Lectin_BGal"/>
    <property type="match status" value="2"/>
</dbReference>
<evidence type="ECO:0000313" key="3">
    <source>
        <dbReference type="Proteomes" id="UP000243579"/>
    </source>
</evidence>
<sequence length="193" mass="19472">MTEGSSITLVCPSGKKLGSIVFASYGTPTGSLLDFEAGACDAPTTLEVVAAACFGQPSCTLSASNEAFGDPCLGTFKAMSVEAQCVGATDTLVGGSVGQDQTLTLECPPSQKISLVAFASYGTPKGTPGTYTTGWCDAASSISVVQGLCAGQSSCSIPAGDATFGDPCIGTYKSLSVAVECADVYSVRRLRRS</sequence>
<dbReference type="AlphaFoldDB" id="A0A1V9YTL2"/>
<protein>
    <recommendedName>
        <fullName evidence="1">SUEL-type lectin domain-containing protein</fullName>
    </recommendedName>
</protein>
<name>A0A1V9YTL2_ACHHY</name>
<dbReference type="Gene3D" id="2.60.120.740">
    <property type="match status" value="2"/>
</dbReference>
<accession>A0A1V9YTL2</accession>
<organism evidence="2 3">
    <name type="scientific">Achlya hypogyna</name>
    <name type="common">Oomycete</name>
    <name type="synonym">Protoachlya hypogyna</name>
    <dbReference type="NCBI Taxonomy" id="1202772"/>
    <lineage>
        <taxon>Eukaryota</taxon>
        <taxon>Sar</taxon>
        <taxon>Stramenopiles</taxon>
        <taxon>Oomycota</taxon>
        <taxon>Saprolegniomycetes</taxon>
        <taxon>Saprolegniales</taxon>
        <taxon>Achlyaceae</taxon>
        <taxon>Achlya</taxon>
    </lineage>
</organism>
<dbReference type="PANTHER" id="PTHR46780">
    <property type="entry name" value="PROTEIN EVA-1"/>
    <property type="match status" value="1"/>
</dbReference>
<dbReference type="EMBL" id="JNBR01000938">
    <property type="protein sequence ID" value="OQR89095.1"/>
    <property type="molecule type" value="Genomic_DNA"/>
</dbReference>
<evidence type="ECO:0000259" key="1">
    <source>
        <dbReference type="PROSITE" id="PS50228"/>
    </source>
</evidence>
<evidence type="ECO:0000313" key="2">
    <source>
        <dbReference type="EMBL" id="OQR89095.1"/>
    </source>
</evidence>
<comment type="caution">
    <text evidence="2">The sequence shown here is derived from an EMBL/GenBank/DDBJ whole genome shotgun (WGS) entry which is preliminary data.</text>
</comment>
<feature type="domain" description="SUEL-type lectin" evidence="1">
    <location>
        <begin position="1"/>
        <end position="86"/>
    </location>
</feature>
<gene>
    <name evidence="2" type="ORF">ACHHYP_06474</name>
</gene>
<proteinExistence type="predicted"/>
<dbReference type="GO" id="GO:0030246">
    <property type="term" value="F:carbohydrate binding"/>
    <property type="evidence" value="ECO:0007669"/>
    <property type="project" value="InterPro"/>
</dbReference>
<dbReference type="InterPro" id="IPR000922">
    <property type="entry name" value="Lectin_gal-bd_dom"/>
</dbReference>
<feature type="domain" description="SUEL-type lectin" evidence="1">
    <location>
        <begin position="97"/>
        <end position="182"/>
    </location>
</feature>
<dbReference type="Pfam" id="PF02140">
    <property type="entry name" value="SUEL_Lectin"/>
    <property type="match status" value="2"/>
</dbReference>
<dbReference type="PROSITE" id="PS50228">
    <property type="entry name" value="SUEL_LECTIN"/>
    <property type="match status" value="2"/>
</dbReference>
<reference evidence="2 3" key="1">
    <citation type="journal article" date="2014" name="Genome Biol. Evol.">
        <title>The secreted proteins of Achlya hypogyna and Thraustotheca clavata identify the ancestral oomycete secretome and reveal gene acquisitions by horizontal gene transfer.</title>
        <authorList>
            <person name="Misner I."/>
            <person name="Blouin N."/>
            <person name="Leonard G."/>
            <person name="Richards T.A."/>
            <person name="Lane C.E."/>
        </authorList>
    </citation>
    <scope>NUCLEOTIDE SEQUENCE [LARGE SCALE GENOMIC DNA]</scope>
    <source>
        <strain evidence="2 3">ATCC 48635</strain>
    </source>
</reference>
<dbReference type="OrthoDB" id="1100386at2759"/>
<dbReference type="Proteomes" id="UP000243579">
    <property type="component" value="Unassembled WGS sequence"/>
</dbReference>
<keyword evidence="3" id="KW-1185">Reference proteome</keyword>
<dbReference type="STRING" id="1202772.A0A1V9YTL2"/>